<dbReference type="Gene3D" id="1.10.8.80">
    <property type="entry name" value="Magnesium chelatase subunit I, C-Terminal domain"/>
    <property type="match status" value="1"/>
</dbReference>
<keyword evidence="2" id="KW-0067">ATP-binding</keyword>
<evidence type="ECO:0000313" key="5">
    <source>
        <dbReference type="EMBL" id="CAB3390202.1"/>
    </source>
</evidence>
<dbReference type="EMBL" id="LR792683">
    <property type="protein sequence ID" value="CAB3390202.1"/>
    <property type="molecule type" value="Genomic_DNA"/>
</dbReference>
<dbReference type="CDD" id="cd00009">
    <property type="entry name" value="AAA"/>
    <property type="match status" value="1"/>
</dbReference>
<reference evidence="5 6" key="1">
    <citation type="submission" date="2020-04" db="EMBL/GenBank/DDBJ databases">
        <authorList>
            <person name="Hogendoorn C."/>
        </authorList>
    </citation>
    <scope>NUCLEOTIDE SEQUENCE [LARGE SCALE GENOMIC DNA]</scope>
    <source>
        <strain evidence="5">COOX1</strain>
    </source>
</reference>
<organism evidence="5 6">
    <name type="scientific">Kyrpidia spormannii</name>
    <dbReference type="NCBI Taxonomy" id="2055160"/>
    <lineage>
        <taxon>Bacteria</taxon>
        <taxon>Bacillati</taxon>
        <taxon>Bacillota</taxon>
        <taxon>Bacilli</taxon>
        <taxon>Bacillales</taxon>
        <taxon>Alicyclobacillaceae</taxon>
        <taxon>Kyrpidia</taxon>
    </lineage>
</organism>
<accession>A0A6F9E126</accession>
<dbReference type="PANTHER" id="PTHR42759">
    <property type="entry name" value="MOXR FAMILY PROTEIN"/>
    <property type="match status" value="1"/>
</dbReference>
<protein>
    <submittedName>
        <fullName evidence="5">Putative MoxR-like ATPase</fullName>
    </submittedName>
</protein>
<evidence type="ECO:0000259" key="4">
    <source>
        <dbReference type="SMART" id="SM00382"/>
    </source>
</evidence>
<dbReference type="GO" id="GO:0005524">
    <property type="term" value="F:ATP binding"/>
    <property type="evidence" value="ECO:0007669"/>
    <property type="project" value="UniProtKB-KW"/>
</dbReference>
<comment type="similarity">
    <text evidence="3">Belongs to the MoxR family.</text>
</comment>
<dbReference type="SUPFAM" id="SSF52540">
    <property type="entry name" value="P-loop containing nucleoside triphosphate hydrolases"/>
    <property type="match status" value="1"/>
</dbReference>
<dbReference type="SMART" id="SM00382">
    <property type="entry name" value="AAA"/>
    <property type="match status" value="1"/>
</dbReference>
<evidence type="ECO:0000313" key="6">
    <source>
        <dbReference type="Proteomes" id="UP000502196"/>
    </source>
</evidence>
<name>A0A6F9E126_9BACL</name>
<dbReference type="PIRSF" id="PIRSF002849">
    <property type="entry name" value="AAA_ATPase_chaperone_MoxR_prd"/>
    <property type="match status" value="1"/>
</dbReference>
<evidence type="ECO:0000256" key="1">
    <source>
        <dbReference type="ARBA" id="ARBA00022741"/>
    </source>
</evidence>
<dbReference type="InterPro" id="IPR003593">
    <property type="entry name" value="AAA+_ATPase"/>
</dbReference>
<dbReference type="InterPro" id="IPR050764">
    <property type="entry name" value="CbbQ/NirQ/NorQ/GpvN"/>
</dbReference>
<dbReference type="InterPro" id="IPR011703">
    <property type="entry name" value="ATPase_AAA-3"/>
</dbReference>
<dbReference type="Pfam" id="PF07726">
    <property type="entry name" value="AAA_3"/>
    <property type="match status" value="1"/>
</dbReference>
<dbReference type="InterPro" id="IPR041628">
    <property type="entry name" value="ChlI/MoxR_AAA_lid"/>
</dbReference>
<dbReference type="InterPro" id="IPR027417">
    <property type="entry name" value="P-loop_NTPase"/>
</dbReference>
<dbReference type="GO" id="GO:0016887">
    <property type="term" value="F:ATP hydrolysis activity"/>
    <property type="evidence" value="ECO:0007669"/>
    <property type="project" value="InterPro"/>
</dbReference>
<dbReference type="Pfam" id="PF17863">
    <property type="entry name" value="AAA_lid_2"/>
    <property type="match status" value="1"/>
</dbReference>
<keyword evidence="1" id="KW-0547">Nucleotide-binding</keyword>
<dbReference type="FunFam" id="3.40.50.300:FF:000640">
    <property type="entry name" value="MoxR family ATPase"/>
    <property type="match status" value="1"/>
</dbReference>
<dbReference type="Proteomes" id="UP000502196">
    <property type="component" value="Chromosome"/>
</dbReference>
<evidence type="ECO:0000256" key="2">
    <source>
        <dbReference type="ARBA" id="ARBA00022840"/>
    </source>
</evidence>
<dbReference type="AlphaFoldDB" id="A0A6F9E126"/>
<sequence>MIQERPVPPVEGGGTPEPLARVLRQVGEVILGKESVVRLALVALLAEGHILLEDVPGVGKTLLARALARTIGCGFRRIQFTPDLLPADVTGAAIFNQKTREFEFHPGPIFSEIVLADEINRASPRTQSALLEAMEEQSVTVDGVTYALPKPFLVMATQNPIEYEGTYPLPEAQLDRFLMRLHLGYPERSQEMNILAQFRRQESERQLSAVLSVDELRQWQVTASRVYVDDIMEGYIVDVVRATRRHPDVELGASPRASLGLMRAAQAHAVTEGRDYVVPDDVQAVAKAVLAHRITLRPEARYQDKESDGVVAEVLGQVEVPRGRGRVGRL</sequence>
<evidence type="ECO:0000256" key="3">
    <source>
        <dbReference type="ARBA" id="ARBA00061607"/>
    </source>
</evidence>
<proteinExistence type="inferred from homology"/>
<feature type="domain" description="AAA+ ATPase" evidence="4">
    <location>
        <begin position="46"/>
        <end position="187"/>
    </location>
</feature>
<dbReference type="Gene3D" id="3.40.50.300">
    <property type="entry name" value="P-loop containing nucleotide triphosphate hydrolases"/>
    <property type="match status" value="1"/>
</dbReference>
<dbReference type="PANTHER" id="PTHR42759:SF5">
    <property type="entry name" value="METHANOL DEHYDROGENASE REGULATOR"/>
    <property type="match status" value="1"/>
</dbReference>
<dbReference type="RefSeq" id="WP_170084725.1">
    <property type="nucleotide sequence ID" value="NZ_CP047971.1"/>
</dbReference>
<gene>
    <name evidence="5" type="primary">yeaC</name>
    <name evidence="5" type="ORF">COOX1_0290</name>
</gene>